<dbReference type="SUPFAM" id="SSF51261">
    <property type="entry name" value="Duplicated hybrid motif"/>
    <property type="match status" value="1"/>
</dbReference>
<dbReference type="InterPro" id="IPR050570">
    <property type="entry name" value="Cell_wall_metabolism_enzyme"/>
</dbReference>
<feature type="compositionally biased region" description="Low complexity" evidence="1">
    <location>
        <begin position="79"/>
        <end position="118"/>
    </location>
</feature>
<dbReference type="PANTHER" id="PTHR21666:SF270">
    <property type="entry name" value="MUREIN HYDROLASE ACTIVATOR ENVC"/>
    <property type="match status" value="1"/>
</dbReference>
<dbReference type="EMBL" id="CACRSL010000005">
    <property type="protein sequence ID" value="VYT23572.1"/>
    <property type="molecule type" value="Genomic_DNA"/>
</dbReference>
<dbReference type="GO" id="GO:0004222">
    <property type="term" value="F:metalloendopeptidase activity"/>
    <property type="evidence" value="ECO:0007669"/>
    <property type="project" value="TreeGrafter"/>
</dbReference>
<accession>A0A6N2V3M2</accession>
<evidence type="ECO:0000313" key="4">
    <source>
        <dbReference type="EMBL" id="VYT23572.1"/>
    </source>
</evidence>
<feature type="domain" description="M23ase beta-sheet core" evidence="3">
    <location>
        <begin position="152"/>
        <end position="249"/>
    </location>
</feature>
<feature type="chain" id="PRO_5026834573" evidence="2">
    <location>
        <begin position="36"/>
        <end position="255"/>
    </location>
</feature>
<feature type="signal peptide" evidence="2">
    <location>
        <begin position="1"/>
        <end position="35"/>
    </location>
</feature>
<dbReference type="AlphaFoldDB" id="A0A6N2V3M2"/>
<gene>
    <name evidence="4" type="primary">spoIIQ</name>
    <name evidence="4" type="ORF">AULFYP135_02192</name>
</gene>
<name>A0A6N2V3M2_9FIRM</name>
<protein>
    <submittedName>
        <fullName evidence="4">Stage II sporulation protein Q</fullName>
    </submittedName>
</protein>
<dbReference type="CDD" id="cd12797">
    <property type="entry name" value="M23_peptidase"/>
    <property type="match status" value="1"/>
</dbReference>
<dbReference type="Gene3D" id="2.70.70.10">
    <property type="entry name" value="Glucose Permease (Domain IIA)"/>
    <property type="match status" value="1"/>
</dbReference>
<evidence type="ECO:0000259" key="3">
    <source>
        <dbReference type="Pfam" id="PF01551"/>
    </source>
</evidence>
<reference evidence="4" key="1">
    <citation type="submission" date="2019-11" db="EMBL/GenBank/DDBJ databases">
        <authorList>
            <person name="Feng L."/>
        </authorList>
    </citation>
    <scope>NUCLEOTIDE SEQUENCE</scope>
    <source>
        <strain evidence="4">AundefinedLFYP135</strain>
    </source>
</reference>
<dbReference type="PANTHER" id="PTHR21666">
    <property type="entry name" value="PEPTIDASE-RELATED"/>
    <property type="match status" value="1"/>
</dbReference>
<sequence length="255" mass="26567">MSKQTKGNFSKFMAGKGFYVALTFCLIGAGAAAWAAVDRTIDSIDQNNKAILDRASSSLPLSSSESNWGFPSLEEADKPQSGVSKPSASSSSADTSSSSSEASSESSSSSEPSEQPVQSPVLDFVLPVQGEILTSFSQGELVKDVTLGEWRTHDGVDIKADKGAEVFAAAAGSVTKVAQDTLWGQVVEITHGDGSISRYCGLAKDLAVKEGDLVNAGQTIGQVDSIPTEISLPTHIHFELIGSDGNLDPLAIIGR</sequence>
<evidence type="ECO:0000256" key="2">
    <source>
        <dbReference type="SAM" id="SignalP"/>
    </source>
</evidence>
<dbReference type="Pfam" id="PF01551">
    <property type="entry name" value="Peptidase_M23"/>
    <property type="match status" value="1"/>
</dbReference>
<organism evidence="4">
    <name type="scientific">uncultured Anaerotruncus sp</name>
    <dbReference type="NCBI Taxonomy" id="905011"/>
    <lineage>
        <taxon>Bacteria</taxon>
        <taxon>Bacillati</taxon>
        <taxon>Bacillota</taxon>
        <taxon>Clostridia</taxon>
        <taxon>Eubacteriales</taxon>
        <taxon>Oscillospiraceae</taxon>
        <taxon>Anaerotruncus</taxon>
        <taxon>environmental samples</taxon>
    </lineage>
</organism>
<dbReference type="InterPro" id="IPR011055">
    <property type="entry name" value="Dup_hybrid_motif"/>
</dbReference>
<dbReference type="InterPro" id="IPR016047">
    <property type="entry name" value="M23ase_b-sheet_dom"/>
</dbReference>
<feature type="region of interest" description="Disordered" evidence="1">
    <location>
        <begin position="68"/>
        <end position="118"/>
    </location>
</feature>
<keyword evidence="2" id="KW-0732">Signal</keyword>
<evidence type="ECO:0000256" key="1">
    <source>
        <dbReference type="SAM" id="MobiDB-lite"/>
    </source>
</evidence>
<proteinExistence type="predicted"/>